<gene>
    <name evidence="2" type="ORF">VTL71DRAFT_24</name>
</gene>
<evidence type="ECO:0000313" key="2">
    <source>
        <dbReference type="EMBL" id="KAL2075082.1"/>
    </source>
</evidence>
<accession>A0ABR4CYY5</accession>
<name>A0ABR4CYY5_9HELO</name>
<reference evidence="2 3" key="1">
    <citation type="journal article" date="2024" name="Commun. Biol.">
        <title>Comparative genomic analysis of thermophilic fungi reveals convergent evolutionary adaptations and gene losses.</title>
        <authorList>
            <person name="Steindorff A.S."/>
            <person name="Aguilar-Pontes M.V."/>
            <person name="Robinson A.J."/>
            <person name="Andreopoulos B."/>
            <person name="LaButti K."/>
            <person name="Kuo A."/>
            <person name="Mondo S."/>
            <person name="Riley R."/>
            <person name="Otillar R."/>
            <person name="Haridas S."/>
            <person name="Lipzen A."/>
            <person name="Grimwood J."/>
            <person name="Schmutz J."/>
            <person name="Clum A."/>
            <person name="Reid I.D."/>
            <person name="Moisan M.C."/>
            <person name="Butler G."/>
            <person name="Nguyen T.T.M."/>
            <person name="Dewar K."/>
            <person name="Conant G."/>
            <person name="Drula E."/>
            <person name="Henrissat B."/>
            <person name="Hansel C."/>
            <person name="Singer S."/>
            <person name="Hutchinson M.I."/>
            <person name="de Vries R.P."/>
            <person name="Natvig D.O."/>
            <person name="Powell A.J."/>
            <person name="Tsang A."/>
            <person name="Grigoriev I.V."/>
        </authorList>
    </citation>
    <scope>NUCLEOTIDE SEQUENCE [LARGE SCALE GENOMIC DNA]</scope>
    <source>
        <strain evidence="2 3">CBS 494.80</strain>
    </source>
</reference>
<dbReference type="PANTHER" id="PTHR33112:SF1">
    <property type="entry name" value="HETEROKARYON INCOMPATIBILITY DOMAIN-CONTAINING PROTEIN"/>
    <property type="match status" value="1"/>
</dbReference>
<dbReference type="PANTHER" id="PTHR33112">
    <property type="entry name" value="DOMAIN PROTEIN, PUTATIVE-RELATED"/>
    <property type="match status" value="1"/>
</dbReference>
<organism evidence="2 3">
    <name type="scientific">Oculimacula yallundae</name>
    <dbReference type="NCBI Taxonomy" id="86028"/>
    <lineage>
        <taxon>Eukaryota</taxon>
        <taxon>Fungi</taxon>
        <taxon>Dikarya</taxon>
        <taxon>Ascomycota</taxon>
        <taxon>Pezizomycotina</taxon>
        <taxon>Leotiomycetes</taxon>
        <taxon>Helotiales</taxon>
        <taxon>Ploettnerulaceae</taxon>
        <taxon>Oculimacula</taxon>
    </lineage>
</organism>
<evidence type="ECO:0000313" key="3">
    <source>
        <dbReference type="Proteomes" id="UP001595075"/>
    </source>
</evidence>
<dbReference type="InterPro" id="IPR010730">
    <property type="entry name" value="HET"/>
</dbReference>
<dbReference type="Pfam" id="PF06985">
    <property type="entry name" value="HET"/>
    <property type="match status" value="1"/>
</dbReference>
<comment type="caution">
    <text evidence="2">The sequence shown here is derived from an EMBL/GenBank/DDBJ whole genome shotgun (WGS) entry which is preliminary data.</text>
</comment>
<evidence type="ECO:0000259" key="1">
    <source>
        <dbReference type="Pfam" id="PF06985"/>
    </source>
</evidence>
<proteinExistence type="predicted"/>
<feature type="domain" description="Heterokaryon incompatibility" evidence="1">
    <location>
        <begin position="266"/>
        <end position="365"/>
    </location>
</feature>
<protein>
    <recommendedName>
        <fullName evidence="1">Heterokaryon incompatibility domain-containing protein</fullName>
    </recommendedName>
</protein>
<dbReference type="EMBL" id="JAZHXI010000001">
    <property type="protein sequence ID" value="KAL2075082.1"/>
    <property type="molecule type" value="Genomic_DNA"/>
</dbReference>
<keyword evidence="3" id="KW-1185">Reference proteome</keyword>
<dbReference type="Proteomes" id="UP001595075">
    <property type="component" value="Unassembled WGS sequence"/>
</dbReference>
<sequence length="940" mass="106816">MSFSGFGSTSNQSFTFDFRVANSIAGSSSTKGTSPVSDLCTDCSALDLEQSFEKGHRLYEESRRGLNTRKLVTSRSKDGPSYLRDFYFVTSLGHRLSESRNCKLCELFKHHADDPQRGTYKLLVICSSETTQFEAPRKNGKGKWIMRPWDDLEYNVLLAVVPEVAGIPRTGIPLHWLETGLPQTGSIYRLTKWSRGDEIKRILLPAELAPQADLLQAWYWYQTCMNAHGICCAPKKPPGASLPGFRAINCLTDSFEIENISWSEKYVALSYVWGTGTENERWPATVKDAIAVTKKMKLKYLWVDRVCINQDDYEEKMFLVSKMDAIYEGAEFTIVNAAGNARTGLPGVSQTIRKPQHRVELNLSKGKGPDTRTNSSKDLYLDLLNVPEAEYHAETKDHTVWLDTHRFGISNVMTFDMDEMLHLADSKDRASKYGISKNDLEFHEKNAESFGMSFETYMETSTELARRIGITFPELVPYLKRQAAGDAGIPDNEPLPEIDMTEYVTNPKKPLLPLPPGITNGKTVLVSTMQEPRLAIRKSEWATRGWTYQEGVLSNRCLVFTLDQMYWECRGMAVHESVRLPLPKLHVKSKSKEYWHLADYMLSGIFGGDMHKLPQLQYGFQADNSEEGRTSVASLLGHIRGFTSRKLKGDGDSWNAFLGIHARFSDPNWLNMILGIPFLAGPFANGQNALQHTFALSLSIWFHIGKPFERGSELFISDCHRRTQFPSWSWVGWEGKVDFNGDNNDWDIENHEDDDVTEDNFFVEFYSAMLSSEWVSAINRIWSTELVLSSTDGSYSTILSGPVPLEEFGDQRRTWTLTIKDALVLRHLHLMHSPHDWRCLMGMPVSIHLSTPYTEDELKEGHKSGEIVVVLLFASVVPYVWDGRARFLILKRTQGEKVVFERIGTLTLILEEWMMHKYNCTDDMIRGLPVKKYGGDIDLM</sequence>